<dbReference type="PANTHER" id="PTHR46776">
    <property type="entry name" value="CYCLIN-DEPENDENT KINASE INHIBITOR 4-RELATED"/>
    <property type="match status" value="1"/>
</dbReference>
<dbReference type="InterPro" id="IPR003175">
    <property type="entry name" value="CDI_dom"/>
</dbReference>
<dbReference type="AlphaFoldDB" id="A0AAD5GAD2"/>
<reference evidence="7" key="1">
    <citation type="submission" date="2022-06" db="EMBL/GenBank/DDBJ databases">
        <title>Uncovering the hologenomic basis of an extraordinary plant invasion.</title>
        <authorList>
            <person name="Bieker V.C."/>
            <person name="Martin M.D."/>
            <person name="Gilbert T."/>
            <person name="Hodgins K."/>
            <person name="Battlay P."/>
            <person name="Petersen B."/>
            <person name="Wilson J."/>
        </authorList>
    </citation>
    <scope>NUCLEOTIDE SEQUENCE</scope>
    <source>
        <strain evidence="7">AA19_3_7</strain>
        <tissue evidence="7">Leaf</tissue>
    </source>
</reference>
<dbReference type="Pfam" id="PF02234">
    <property type="entry name" value="CDI"/>
    <property type="match status" value="1"/>
</dbReference>
<name>A0AAD5GAD2_AMBAR</name>
<evidence type="ECO:0000313" key="7">
    <source>
        <dbReference type="EMBL" id="KAI7734214.1"/>
    </source>
</evidence>
<accession>A0AAD5GAD2</accession>
<dbReference type="GO" id="GO:0004861">
    <property type="term" value="F:cyclin-dependent protein serine/threonine kinase inhibitor activity"/>
    <property type="evidence" value="ECO:0007669"/>
    <property type="project" value="UniProtKB-UniRule"/>
</dbReference>
<organism evidence="7 8">
    <name type="scientific">Ambrosia artemisiifolia</name>
    <name type="common">Common ragweed</name>
    <dbReference type="NCBI Taxonomy" id="4212"/>
    <lineage>
        <taxon>Eukaryota</taxon>
        <taxon>Viridiplantae</taxon>
        <taxon>Streptophyta</taxon>
        <taxon>Embryophyta</taxon>
        <taxon>Tracheophyta</taxon>
        <taxon>Spermatophyta</taxon>
        <taxon>Magnoliopsida</taxon>
        <taxon>eudicotyledons</taxon>
        <taxon>Gunneridae</taxon>
        <taxon>Pentapetalae</taxon>
        <taxon>asterids</taxon>
        <taxon>campanulids</taxon>
        <taxon>Asterales</taxon>
        <taxon>Asteraceae</taxon>
        <taxon>Asteroideae</taxon>
        <taxon>Heliantheae alliance</taxon>
        <taxon>Heliantheae</taxon>
        <taxon>Ambrosia</taxon>
    </lineage>
</organism>
<evidence type="ECO:0000256" key="4">
    <source>
        <dbReference type="ARBA" id="ARBA00023306"/>
    </source>
</evidence>
<dbReference type="Gene3D" id="4.10.365.10">
    <property type="entry name" value="p27"/>
    <property type="match status" value="1"/>
</dbReference>
<protein>
    <recommendedName>
        <fullName evidence="5">Cyclin-dependent kinase inhibitor</fullName>
    </recommendedName>
</protein>
<evidence type="ECO:0000256" key="3">
    <source>
        <dbReference type="ARBA" id="ARBA00023013"/>
    </source>
</evidence>
<keyword evidence="3 5" id="KW-0649">Protein kinase inhibitor</keyword>
<evidence type="ECO:0000313" key="8">
    <source>
        <dbReference type="Proteomes" id="UP001206925"/>
    </source>
</evidence>
<keyword evidence="8" id="KW-1185">Reference proteome</keyword>
<evidence type="ECO:0000256" key="1">
    <source>
        <dbReference type="ARBA" id="ARBA00004642"/>
    </source>
</evidence>
<dbReference type="InterPro" id="IPR044275">
    <property type="entry name" value="KRP"/>
</dbReference>
<sequence>MGKYMRKPKLTKDTVTIIDVSQSFLGVRTRAKTLALQKQLQAALKPSTLLPPSTAEQQPESCYLQLRNRRLQKPLVEGLTITCCRQHNTNTCYSVGSGSVDQTRIKGGGEIDEGCFGGNDLDFDCRERSTRESTPCSSIKDLNVINTLSNFITRSMPMSHDIEEFFALHEQEQHKRFADKYNFNFVDEKPLEGCYEWV</sequence>
<dbReference type="GO" id="GO:0005654">
    <property type="term" value="C:nucleoplasm"/>
    <property type="evidence" value="ECO:0007669"/>
    <property type="project" value="UniProtKB-SubCell"/>
</dbReference>
<proteinExistence type="inferred from homology"/>
<comment type="subcellular location">
    <subcellularLocation>
        <location evidence="1">Nucleus</location>
        <location evidence="1">Nucleoplasm</location>
    </subcellularLocation>
</comment>
<evidence type="ECO:0000259" key="6">
    <source>
        <dbReference type="Pfam" id="PF02234"/>
    </source>
</evidence>
<dbReference type="GO" id="GO:0051726">
    <property type="term" value="P:regulation of cell cycle"/>
    <property type="evidence" value="ECO:0007669"/>
    <property type="project" value="InterPro"/>
</dbReference>
<evidence type="ECO:0000256" key="5">
    <source>
        <dbReference type="PIRNR" id="PIRNR017811"/>
    </source>
</evidence>
<comment type="similarity">
    <text evidence="2 5">Belongs to the CDI family. ICK/KRP subfamily.</text>
</comment>
<dbReference type="InterPro" id="IPR044898">
    <property type="entry name" value="CDI_dom_sf"/>
</dbReference>
<dbReference type="EMBL" id="JAMZMK010009783">
    <property type="protein sequence ID" value="KAI7734214.1"/>
    <property type="molecule type" value="Genomic_DNA"/>
</dbReference>
<dbReference type="PIRSF" id="PIRSF017811">
    <property type="entry name" value="CDK_inhib_pln"/>
    <property type="match status" value="1"/>
</dbReference>
<feature type="domain" description="Cyclin-dependent kinase inhibitor" evidence="6">
    <location>
        <begin position="157"/>
        <end position="198"/>
    </location>
</feature>
<gene>
    <name evidence="7" type="ORF">M8C21_018983</name>
</gene>
<evidence type="ECO:0000256" key="2">
    <source>
        <dbReference type="ARBA" id="ARBA00010274"/>
    </source>
</evidence>
<comment type="caution">
    <text evidence="7">The sequence shown here is derived from an EMBL/GenBank/DDBJ whole genome shotgun (WGS) entry which is preliminary data.</text>
</comment>
<dbReference type="Proteomes" id="UP001206925">
    <property type="component" value="Unassembled WGS sequence"/>
</dbReference>
<keyword evidence="4" id="KW-0131">Cell cycle</keyword>